<sequence length="129" mass="14906">MKIKIIIFALFSVSYIITSPYSLAQVNVTQATNELEAVTMDANQLEVILYKEEFLKRQAQQTEDRLNDEAILRETNNSRTQEVNRMSKNIPEIYKQSSTTIKPKRKVQNVLLIENKQADKPTKSSEKSR</sequence>
<proteinExistence type="predicted"/>
<reference evidence="2" key="1">
    <citation type="submission" date="2020-09" db="EMBL/GenBank/DDBJ databases">
        <authorList>
            <person name="Kim M.K."/>
        </authorList>
    </citation>
    <scope>NUCLEOTIDE SEQUENCE</scope>
    <source>
        <strain evidence="2">BT704</strain>
    </source>
</reference>
<evidence type="ECO:0000313" key="3">
    <source>
        <dbReference type="Proteomes" id="UP000653797"/>
    </source>
</evidence>
<keyword evidence="1" id="KW-0732">Signal</keyword>
<organism evidence="2 3">
    <name type="scientific">Spirosoma validum</name>
    <dbReference type="NCBI Taxonomy" id="2771355"/>
    <lineage>
        <taxon>Bacteria</taxon>
        <taxon>Pseudomonadati</taxon>
        <taxon>Bacteroidota</taxon>
        <taxon>Cytophagia</taxon>
        <taxon>Cytophagales</taxon>
        <taxon>Cytophagaceae</taxon>
        <taxon>Spirosoma</taxon>
    </lineage>
</organism>
<comment type="caution">
    <text evidence="2">The sequence shown here is derived from an EMBL/GenBank/DDBJ whole genome shotgun (WGS) entry which is preliminary data.</text>
</comment>
<protein>
    <recommendedName>
        <fullName evidence="4">Secreted protein</fullName>
    </recommendedName>
</protein>
<accession>A0A927B2V3</accession>
<keyword evidence="3" id="KW-1185">Reference proteome</keyword>
<evidence type="ECO:0000256" key="1">
    <source>
        <dbReference type="SAM" id="SignalP"/>
    </source>
</evidence>
<name>A0A927B2V3_9BACT</name>
<gene>
    <name evidence="2" type="ORF">IC230_15540</name>
</gene>
<evidence type="ECO:0000313" key="2">
    <source>
        <dbReference type="EMBL" id="MBD2754321.1"/>
    </source>
</evidence>
<dbReference type="RefSeq" id="WP_191039958.1">
    <property type="nucleotide sequence ID" value="NZ_JACXAA010000005.1"/>
</dbReference>
<dbReference type="AlphaFoldDB" id="A0A927B2V3"/>
<feature type="signal peptide" evidence="1">
    <location>
        <begin position="1"/>
        <end position="24"/>
    </location>
</feature>
<dbReference type="Proteomes" id="UP000653797">
    <property type="component" value="Unassembled WGS sequence"/>
</dbReference>
<dbReference type="EMBL" id="JACXAA010000005">
    <property type="protein sequence ID" value="MBD2754321.1"/>
    <property type="molecule type" value="Genomic_DNA"/>
</dbReference>
<feature type="chain" id="PRO_5037127780" description="Secreted protein" evidence="1">
    <location>
        <begin position="25"/>
        <end position="129"/>
    </location>
</feature>
<evidence type="ECO:0008006" key="4">
    <source>
        <dbReference type="Google" id="ProtNLM"/>
    </source>
</evidence>